<keyword evidence="2" id="KW-0732">Signal</keyword>
<dbReference type="PANTHER" id="PTHR28022:SF1">
    <property type="entry name" value="GPI MANNOSYLTRANSFERASE 2 SUBUNIT PGA1"/>
    <property type="match status" value="1"/>
</dbReference>
<keyword evidence="1" id="KW-0472">Membrane</keyword>
<dbReference type="GO" id="GO:0000030">
    <property type="term" value="F:mannosyltransferase activity"/>
    <property type="evidence" value="ECO:0007669"/>
    <property type="project" value="TreeGrafter"/>
</dbReference>
<evidence type="ECO:0000313" key="3">
    <source>
        <dbReference type="EMBL" id="KAG0648104.1"/>
    </source>
</evidence>
<feature type="chain" id="PRO_5040490564" evidence="2">
    <location>
        <begin position="18"/>
        <end position="241"/>
    </location>
</feature>
<dbReference type="GO" id="GO:0005789">
    <property type="term" value="C:endoplasmic reticulum membrane"/>
    <property type="evidence" value="ECO:0007669"/>
    <property type="project" value="TreeGrafter"/>
</dbReference>
<keyword evidence="4" id="KW-1185">Reference proteome</keyword>
<dbReference type="OrthoDB" id="3360032at2759"/>
<dbReference type="Proteomes" id="UP000785200">
    <property type="component" value="Unassembled WGS sequence"/>
</dbReference>
<keyword evidence="1" id="KW-0812">Transmembrane</keyword>
<comment type="caution">
    <text evidence="3">The sequence shown here is derived from an EMBL/GenBank/DDBJ whole genome shotgun (WGS) entry which is preliminary data.</text>
</comment>
<evidence type="ECO:0000256" key="1">
    <source>
        <dbReference type="SAM" id="Phobius"/>
    </source>
</evidence>
<dbReference type="AlphaFoldDB" id="A0A9P7AWA2"/>
<feature type="transmembrane region" description="Helical" evidence="1">
    <location>
        <begin position="200"/>
        <end position="218"/>
    </location>
</feature>
<sequence length="241" mass="27300">MFLVLILLLSQTLSALANTEKAIFLGPSPLHVPIEHPTLEDLHLDVLTPVNYSLRTHIQAEFPTGSSRYGQSTWLLLHGLQERQRYEVRICWAATQPTSFRLDTYELPTVFETPDLITSLAKYSETRQPTWRDFEDEKPSISTAGIESTIAFEDPSSILFLHVQAAADYYTMNKTLMEQVPPVFVDIILDPFVFNVFPRSLIPTAVYILVLAVGSWVLSKHISRWLTGIANHKTDSGKKTR</sequence>
<dbReference type="EMBL" id="VNKQ01000011">
    <property type="protein sequence ID" value="KAG0648104.1"/>
    <property type="molecule type" value="Genomic_DNA"/>
</dbReference>
<feature type="signal peptide" evidence="2">
    <location>
        <begin position="1"/>
        <end position="17"/>
    </location>
</feature>
<proteinExistence type="predicted"/>
<dbReference type="InterPro" id="IPR019433">
    <property type="entry name" value="GPI_ManTrfase_II_coact_Pga1"/>
</dbReference>
<organism evidence="3 4">
    <name type="scientific">Hyphodiscus hymeniophilus</name>
    <dbReference type="NCBI Taxonomy" id="353542"/>
    <lineage>
        <taxon>Eukaryota</taxon>
        <taxon>Fungi</taxon>
        <taxon>Dikarya</taxon>
        <taxon>Ascomycota</taxon>
        <taxon>Pezizomycotina</taxon>
        <taxon>Leotiomycetes</taxon>
        <taxon>Helotiales</taxon>
        <taxon>Hyphodiscaceae</taxon>
        <taxon>Hyphodiscus</taxon>
    </lineage>
</organism>
<evidence type="ECO:0000256" key="2">
    <source>
        <dbReference type="SAM" id="SignalP"/>
    </source>
</evidence>
<dbReference type="GO" id="GO:0006506">
    <property type="term" value="P:GPI anchor biosynthetic process"/>
    <property type="evidence" value="ECO:0007669"/>
    <property type="project" value="TreeGrafter"/>
</dbReference>
<accession>A0A9P7AWA2</accession>
<name>A0A9P7AWA2_9HELO</name>
<dbReference type="GO" id="GO:0031501">
    <property type="term" value="C:mannosyltransferase complex"/>
    <property type="evidence" value="ECO:0007669"/>
    <property type="project" value="TreeGrafter"/>
</dbReference>
<reference evidence="3" key="1">
    <citation type="submission" date="2019-07" db="EMBL/GenBank/DDBJ databases">
        <title>Hyphodiscus hymeniophilus genome sequencing and assembly.</title>
        <authorList>
            <person name="Kramer G."/>
            <person name="Nodwell J."/>
        </authorList>
    </citation>
    <scope>NUCLEOTIDE SEQUENCE</scope>
    <source>
        <strain evidence="3">ATCC 34498</strain>
    </source>
</reference>
<gene>
    <name evidence="3" type="ORF">D0Z07_5881</name>
</gene>
<protein>
    <submittedName>
        <fullName evidence="3">Uncharacterized protein</fullName>
    </submittedName>
</protein>
<keyword evidence="1" id="KW-1133">Transmembrane helix</keyword>
<dbReference type="Pfam" id="PF10333">
    <property type="entry name" value="Pga1"/>
    <property type="match status" value="1"/>
</dbReference>
<evidence type="ECO:0000313" key="4">
    <source>
        <dbReference type="Proteomes" id="UP000785200"/>
    </source>
</evidence>
<dbReference type="PANTHER" id="PTHR28022">
    <property type="entry name" value="GPI MANNOSYLTRANSFERASE 2 SUBUNIT PGA1"/>
    <property type="match status" value="1"/>
</dbReference>